<protein>
    <recommendedName>
        <fullName evidence="5">Centlein</fullName>
    </recommendedName>
</protein>
<evidence type="ECO:0000256" key="2">
    <source>
        <dbReference type="SAM" id="MobiDB-lite"/>
    </source>
</evidence>
<name>A0A9D3MFQ3_ANGAN</name>
<dbReference type="GO" id="GO:0005813">
    <property type="term" value="C:centrosome"/>
    <property type="evidence" value="ECO:0007669"/>
    <property type="project" value="TreeGrafter"/>
</dbReference>
<organism evidence="3 4">
    <name type="scientific">Anguilla anguilla</name>
    <name type="common">European freshwater eel</name>
    <name type="synonym">Muraena anguilla</name>
    <dbReference type="NCBI Taxonomy" id="7936"/>
    <lineage>
        <taxon>Eukaryota</taxon>
        <taxon>Metazoa</taxon>
        <taxon>Chordata</taxon>
        <taxon>Craniata</taxon>
        <taxon>Vertebrata</taxon>
        <taxon>Euteleostomi</taxon>
        <taxon>Actinopterygii</taxon>
        <taxon>Neopterygii</taxon>
        <taxon>Teleostei</taxon>
        <taxon>Anguilliformes</taxon>
        <taxon>Anguillidae</taxon>
        <taxon>Anguilla</taxon>
    </lineage>
</organism>
<feature type="coiled-coil region" evidence="1">
    <location>
        <begin position="2"/>
        <end position="29"/>
    </location>
</feature>
<feature type="compositionally biased region" description="Basic and acidic residues" evidence="2">
    <location>
        <begin position="326"/>
        <end position="341"/>
    </location>
</feature>
<feature type="compositionally biased region" description="Polar residues" evidence="2">
    <location>
        <begin position="349"/>
        <end position="369"/>
    </location>
</feature>
<feature type="compositionally biased region" description="Low complexity" evidence="2">
    <location>
        <begin position="372"/>
        <end position="381"/>
    </location>
</feature>
<evidence type="ECO:0000313" key="4">
    <source>
        <dbReference type="Proteomes" id="UP001044222"/>
    </source>
</evidence>
<dbReference type="AlphaFoldDB" id="A0A9D3MFQ3"/>
<keyword evidence="4" id="KW-1185">Reference proteome</keyword>
<dbReference type="Proteomes" id="UP001044222">
    <property type="component" value="Unassembled WGS sequence"/>
</dbReference>
<accession>A0A9D3MFQ3</accession>
<feature type="region of interest" description="Disordered" evidence="2">
    <location>
        <begin position="285"/>
        <end position="395"/>
    </location>
</feature>
<feature type="compositionally biased region" description="Basic and acidic residues" evidence="2">
    <location>
        <begin position="102"/>
        <end position="114"/>
    </location>
</feature>
<evidence type="ECO:0000256" key="1">
    <source>
        <dbReference type="SAM" id="Coils"/>
    </source>
</evidence>
<comment type="caution">
    <text evidence="3">The sequence shown here is derived from an EMBL/GenBank/DDBJ whole genome shotgun (WGS) entry which is preliminary data.</text>
</comment>
<evidence type="ECO:0008006" key="5">
    <source>
        <dbReference type="Google" id="ProtNLM"/>
    </source>
</evidence>
<dbReference type="PANTHER" id="PTHR18957">
    <property type="entry name" value="CENTLEIN"/>
    <property type="match status" value="1"/>
</dbReference>
<dbReference type="GO" id="GO:0010457">
    <property type="term" value="P:centriole-centriole cohesion"/>
    <property type="evidence" value="ECO:0007669"/>
    <property type="project" value="TreeGrafter"/>
</dbReference>
<dbReference type="PANTHER" id="PTHR18957:SF0">
    <property type="entry name" value="CENTLEIN"/>
    <property type="match status" value="1"/>
</dbReference>
<dbReference type="InterPro" id="IPR038810">
    <property type="entry name" value="CNTLN"/>
</dbReference>
<evidence type="ECO:0000313" key="3">
    <source>
        <dbReference type="EMBL" id="KAG5848161.1"/>
    </source>
</evidence>
<keyword evidence="1" id="KW-0175">Coiled coil</keyword>
<gene>
    <name evidence="3" type="ORF">ANANG_G00095480</name>
</gene>
<dbReference type="GO" id="GO:0005814">
    <property type="term" value="C:centriole"/>
    <property type="evidence" value="ECO:0007669"/>
    <property type="project" value="TreeGrafter"/>
</dbReference>
<sequence length="395" mass="44716">MAAKDNHRIMLLEEEVRNLSEELVQCQADKEFVWSLWKRLQVANPDLTQAVSLVVEREKQKGEAKDRKVLEILQVKDYKIQELEQRVTSQQRENSSLAQRARSAEEDSAAKTKDVAALRQRLKEKSQELKACQEQSKRREAEQQGVVGELEEAKVGLDDRCGRMQRDLEKLLEQAVRHPHQSGEAGADLKPFTIHTKAQIFEGELKDAKQQIEDLRERCSYLTAELSAREKELEQMDDHVTRLKQDQQQLQALYTQSVEHASDQAQLIKQLEELNLDTQRVLRTQEAAHSADSVSYQRGDPPPAGPAAPPTTTAACSPIRQSNYRQPEERLRRRRSVRGECVEDEESPLTLSATPSRDTQTNLRISQGASVLRSRSLSPASGSGGRRGPFGALKR</sequence>
<feature type="compositionally biased region" description="Pro residues" evidence="2">
    <location>
        <begin position="300"/>
        <end position="309"/>
    </location>
</feature>
<proteinExistence type="predicted"/>
<feature type="region of interest" description="Disordered" evidence="2">
    <location>
        <begin position="86"/>
        <end position="114"/>
    </location>
</feature>
<feature type="compositionally biased region" description="Polar residues" evidence="2">
    <location>
        <begin position="86"/>
        <end position="98"/>
    </location>
</feature>
<dbReference type="EMBL" id="JAFIRN010000005">
    <property type="protein sequence ID" value="KAG5848161.1"/>
    <property type="molecule type" value="Genomic_DNA"/>
</dbReference>
<reference evidence="3" key="1">
    <citation type="submission" date="2021-01" db="EMBL/GenBank/DDBJ databases">
        <title>A chromosome-scale assembly of European eel, Anguilla anguilla.</title>
        <authorList>
            <person name="Henkel C."/>
            <person name="Jong-Raadsen S.A."/>
            <person name="Dufour S."/>
            <person name="Weltzien F.-A."/>
            <person name="Palstra A.P."/>
            <person name="Pelster B."/>
            <person name="Spaink H.P."/>
            <person name="Van Den Thillart G.E."/>
            <person name="Jansen H."/>
            <person name="Zahm M."/>
            <person name="Klopp C."/>
            <person name="Cedric C."/>
            <person name="Louis A."/>
            <person name="Berthelot C."/>
            <person name="Parey E."/>
            <person name="Roest Crollius H."/>
            <person name="Montfort J."/>
            <person name="Robinson-Rechavi M."/>
            <person name="Bucao C."/>
            <person name="Bouchez O."/>
            <person name="Gislard M."/>
            <person name="Lluch J."/>
            <person name="Milhes M."/>
            <person name="Lampietro C."/>
            <person name="Lopez Roques C."/>
            <person name="Donnadieu C."/>
            <person name="Braasch I."/>
            <person name="Desvignes T."/>
            <person name="Postlethwait J."/>
            <person name="Bobe J."/>
            <person name="Guiguen Y."/>
            <person name="Dirks R."/>
        </authorList>
    </citation>
    <scope>NUCLEOTIDE SEQUENCE</scope>
    <source>
        <strain evidence="3">Tag_6206</strain>
        <tissue evidence="3">Liver</tissue>
    </source>
</reference>